<gene>
    <name evidence="2" type="ORF">S03H2_08511</name>
</gene>
<protein>
    <recommendedName>
        <fullName evidence="1">Glycosyltransferase 2-like domain-containing protein</fullName>
    </recommendedName>
</protein>
<reference evidence="2" key="1">
    <citation type="journal article" date="2014" name="Front. Microbiol.">
        <title>High frequency of phylogenetically diverse reductive dehalogenase-homologous genes in deep subseafloor sedimentary metagenomes.</title>
        <authorList>
            <person name="Kawai M."/>
            <person name="Futagami T."/>
            <person name="Toyoda A."/>
            <person name="Takaki Y."/>
            <person name="Nishi S."/>
            <person name="Hori S."/>
            <person name="Arai W."/>
            <person name="Tsubouchi T."/>
            <person name="Morono Y."/>
            <person name="Uchiyama I."/>
            <person name="Ito T."/>
            <person name="Fujiyama A."/>
            <person name="Inagaki F."/>
            <person name="Takami H."/>
        </authorList>
    </citation>
    <scope>NUCLEOTIDE SEQUENCE</scope>
    <source>
        <strain evidence="2">Expedition CK06-06</strain>
    </source>
</reference>
<dbReference type="EMBL" id="BARU01004149">
    <property type="protein sequence ID" value="GAH18718.1"/>
    <property type="molecule type" value="Genomic_DNA"/>
</dbReference>
<evidence type="ECO:0000259" key="1">
    <source>
        <dbReference type="Pfam" id="PF00535"/>
    </source>
</evidence>
<feature type="non-terminal residue" evidence="2">
    <location>
        <position position="42"/>
    </location>
</feature>
<comment type="caution">
    <text evidence="2">The sequence shown here is derived from an EMBL/GenBank/DDBJ whole genome shotgun (WGS) entry which is preliminary data.</text>
</comment>
<feature type="domain" description="Glycosyltransferase 2-like" evidence="1">
    <location>
        <begin position="5"/>
        <end position="42"/>
    </location>
</feature>
<sequence>MMKTTIAIVNYNTKDFLDKCLSSIYRFGSKYDFEVIVVDNNS</sequence>
<dbReference type="Pfam" id="PF00535">
    <property type="entry name" value="Glycos_transf_2"/>
    <property type="match status" value="1"/>
</dbReference>
<accession>X1FD81</accession>
<name>X1FD81_9ZZZZ</name>
<dbReference type="AlphaFoldDB" id="X1FD81"/>
<dbReference type="InterPro" id="IPR029044">
    <property type="entry name" value="Nucleotide-diphossugar_trans"/>
</dbReference>
<dbReference type="Gene3D" id="3.90.550.10">
    <property type="entry name" value="Spore Coat Polysaccharide Biosynthesis Protein SpsA, Chain A"/>
    <property type="match status" value="1"/>
</dbReference>
<dbReference type="SUPFAM" id="SSF53448">
    <property type="entry name" value="Nucleotide-diphospho-sugar transferases"/>
    <property type="match status" value="1"/>
</dbReference>
<organism evidence="2">
    <name type="scientific">marine sediment metagenome</name>
    <dbReference type="NCBI Taxonomy" id="412755"/>
    <lineage>
        <taxon>unclassified sequences</taxon>
        <taxon>metagenomes</taxon>
        <taxon>ecological metagenomes</taxon>
    </lineage>
</organism>
<proteinExistence type="predicted"/>
<evidence type="ECO:0000313" key="2">
    <source>
        <dbReference type="EMBL" id="GAH18718.1"/>
    </source>
</evidence>
<dbReference type="InterPro" id="IPR001173">
    <property type="entry name" value="Glyco_trans_2-like"/>
</dbReference>